<evidence type="ECO:0000256" key="1">
    <source>
        <dbReference type="SAM" id="MobiDB-lite"/>
    </source>
</evidence>
<comment type="caution">
    <text evidence="2">The sequence shown here is derived from an EMBL/GenBank/DDBJ whole genome shotgun (WGS) entry which is preliminary data.</text>
</comment>
<keyword evidence="3" id="KW-1185">Reference proteome</keyword>
<dbReference type="PANTHER" id="PTHR19963">
    <property type="entry name" value="CCHC-TYPE DOMAIN-CONTAINING PROTEIN"/>
    <property type="match status" value="1"/>
</dbReference>
<accession>A0A7D9E6Z4</accession>
<gene>
    <name evidence="2" type="ORF">PACLA_8A069237</name>
</gene>
<name>A0A7D9E6Z4_PARCT</name>
<dbReference type="OrthoDB" id="6091153at2759"/>
<evidence type="ECO:0000313" key="3">
    <source>
        <dbReference type="Proteomes" id="UP001152795"/>
    </source>
</evidence>
<reference evidence="2" key="1">
    <citation type="submission" date="2020-04" db="EMBL/GenBank/DDBJ databases">
        <authorList>
            <person name="Alioto T."/>
            <person name="Alioto T."/>
            <person name="Gomez Garrido J."/>
        </authorList>
    </citation>
    <scope>NUCLEOTIDE SEQUENCE</scope>
    <source>
        <strain evidence="2">A484AB</strain>
    </source>
</reference>
<feature type="compositionally biased region" description="Polar residues" evidence="1">
    <location>
        <begin position="22"/>
        <end position="45"/>
    </location>
</feature>
<dbReference type="AlphaFoldDB" id="A0A7D9E6Z4"/>
<organism evidence="2 3">
    <name type="scientific">Paramuricea clavata</name>
    <name type="common">Red gorgonian</name>
    <name type="synonym">Violescent sea-whip</name>
    <dbReference type="NCBI Taxonomy" id="317549"/>
    <lineage>
        <taxon>Eukaryota</taxon>
        <taxon>Metazoa</taxon>
        <taxon>Cnidaria</taxon>
        <taxon>Anthozoa</taxon>
        <taxon>Octocorallia</taxon>
        <taxon>Malacalcyonacea</taxon>
        <taxon>Plexauridae</taxon>
        <taxon>Paramuricea</taxon>
    </lineage>
</organism>
<protein>
    <submittedName>
        <fullName evidence="2">Uncharacterized protein</fullName>
    </submittedName>
</protein>
<dbReference type="PANTHER" id="PTHR19963:SF30">
    <property type="entry name" value="ENDONUCLEASE_EXONUCLEASE_PHOSPHATASE DOMAIN-CONTAINING PROTEIN"/>
    <property type="match status" value="1"/>
</dbReference>
<proteinExistence type="predicted"/>
<dbReference type="Proteomes" id="UP001152795">
    <property type="component" value="Unassembled WGS sequence"/>
</dbReference>
<feature type="region of interest" description="Disordered" evidence="1">
    <location>
        <begin position="1"/>
        <end position="45"/>
    </location>
</feature>
<sequence length="299" mass="33926">MFAKKVGENYSSTKSARKLPVPTSTLRQDSYATPISSNDITGNSRPVQRSVAYSGESLWESRIAQFEITVQLNGWDTTQMAAYLATSLKGPALNVLGNLSPERRQDYRALLAALGRSFGSAHRTELSRVKFKHRVRQGDESLAALAEELERLDRLAYPEASQELQDVLSRDQFIDALSDEDMRLRIKQERPKSLQKASELALELESFQIASKQRLFKTSRETKFDAEKARNEETEKKGSRTTLPKDLASMYEMMDRLEKSMREYLSEVVIAVGKRRKPAPGVEKAVCWRCGKSGHFRRN</sequence>
<evidence type="ECO:0000313" key="2">
    <source>
        <dbReference type="EMBL" id="CAB4003292.1"/>
    </source>
</evidence>
<dbReference type="EMBL" id="CACRXK020004588">
    <property type="protein sequence ID" value="CAB4003292.1"/>
    <property type="molecule type" value="Genomic_DNA"/>
</dbReference>